<dbReference type="AlphaFoldDB" id="A0A085MXR1"/>
<keyword evidence="3" id="KW-1185">Reference proteome</keyword>
<feature type="non-terminal residue" evidence="2">
    <location>
        <position position="123"/>
    </location>
</feature>
<organism evidence="2">
    <name type="scientific">Trichuris suis</name>
    <name type="common">pig whipworm</name>
    <dbReference type="NCBI Taxonomy" id="68888"/>
    <lineage>
        <taxon>Eukaryota</taxon>
        <taxon>Metazoa</taxon>
        <taxon>Ecdysozoa</taxon>
        <taxon>Nematoda</taxon>
        <taxon>Enoplea</taxon>
        <taxon>Dorylaimia</taxon>
        <taxon>Trichinellida</taxon>
        <taxon>Trichuridae</taxon>
        <taxon>Trichuris</taxon>
    </lineage>
</organism>
<gene>
    <name evidence="1" type="ORF">M513_11306</name>
    <name evidence="2" type="ORF">M514_11306</name>
</gene>
<sequence length="123" mass="13602">MEIRTYGTRLMFVDLDLGRVFKWPSIVAEVPKLMTGAGFLGKFHLLPDLKNRRLVDSVTLLTSKGTLKNQTANGLRTANGSSPYHCILVEFPEITKPLTATTKPKHNVVHCIIINGNSAVTRV</sequence>
<evidence type="ECO:0000313" key="1">
    <source>
        <dbReference type="EMBL" id="KFD47826.1"/>
    </source>
</evidence>
<proteinExistence type="predicted"/>
<name>A0A085MXR1_9BILA</name>
<reference evidence="2 3" key="1">
    <citation type="journal article" date="2014" name="Nat. Genet.">
        <title>Genome and transcriptome of the porcine whipworm Trichuris suis.</title>
        <authorList>
            <person name="Jex A.R."/>
            <person name="Nejsum P."/>
            <person name="Schwarz E.M."/>
            <person name="Hu L."/>
            <person name="Young N.D."/>
            <person name="Hall R.S."/>
            <person name="Korhonen P.K."/>
            <person name="Liao S."/>
            <person name="Thamsborg S."/>
            <person name="Xia J."/>
            <person name="Xu P."/>
            <person name="Wang S."/>
            <person name="Scheerlinck J.P."/>
            <person name="Hofmann A."/>
            <person name="Sternberg P.W."/>
            <person name="Wang J."/>
            <person name="Gasser R.B."/>
        </authorList>
    </citation>
    <scope>NUCLEOTIDE SEQUENCE [LARGE SCALE GENOMIC DNA]</scope>
    <source>
        <strain evidence="2">DCEP-RM93F</strain>
        <strain evidence="1">DCEP-RM93M</strain>
    </source>
</reference>
<dbReference type="Proteomes" id="UP000030758">
    <property type="component" value="Unassembled WGS sequence"/>
</dbReference>
<evidence type="ECO:0000313" key="2">
    <source>
        <dbReference type="EMBL" id="KFD62007.1"/>
    </source>
</evidence>
<dbReference type="Proteomes" id="UP000030764">
    <property type="component" value="Unassembled WGS sequence"/>
</dbReference>
<accession>A0A085MXR1</accession>
<dbReference type="EMBL" id="KL363313">
    <property type="protein sequence ID" value="KFD47826.1"/>
    <property type="molecule type" value="Genomic_DNA"/>
</dbReference>
<protein>
    <submittedName>
        <fullName evidence="2">Uncharacterized protein</fullName>
    </submittedName>
</protein>
<dbReference type="EMBL" id="KL367604">
    <property type="protein sequence ID" value="KFD62007.1"/>
    <property type="molecule type" value="Genomic_DNA"/>
</dbReference>
<evidence type="ECO:0000313" key="3">
    <source>
        <dbReference type="Proteomes" id="UP000030764"/>
    </source>
</evidence>